<dbReference type="InterPro" id="IPR043429">
    <property type="entry name" value="ArtM/GltK/GlnP/TcyL/YhdX-like"/>
</dbReference>
<dbReference type="GO" id="GO:0006865">
    <property type="term" value="P:amino acid transport"/>
    <property type="evidence" value="ECO:0007669"/>
    <property type="project" value="TreeGrafter"/>
</dbReference>
<comment type="similarity">
    <text evidence="2">Belongs to the binding-protein-dependent transport system permease family. HisMQ subfamily.</text>
</comment>
<comment type="subcellular location">
    <subcellularLocation>
        <location evidence="1">Cell inner membrane</location>
        <topology evidence="1">Multi-pass membrane protein</topology>
    </subcellularLocation>
    <subcellularLocation>
        <location evidence="9">Cell membrane</location>
        <topology evidence="9">Multi-pass membrane protein</topology>
    </subcellularLocation>
</comment>
<evidence type="ECO:0000256" key="1">
    <source>
        <dbReference type="ARBA" id="ARBA00004429"/>
    </source>
</evidence>
<evidence type="ECO:0000256" key="9">
    <source>
        <dbReference type="RuleBase" id="RU363032"/>
    </source>
</evidence>
<proteinExistence type="inferred from homology"/>
<dbReference type="NCBIfam" id="TIGR01726">
    <property type="entry name" value="HEQRo_perm_3TM"/>
    <property type="match status" value="1"/>
</dbReference>
<evidence type="ECO:0000256" key="7">
    <source>
        <dbReference type="ARBA" id="ARBA00022989"/>
    </source>
</evidence>
<feature type="transmembrane region" description="Helical" evidence="9">
    <location>
        <begin position="190"/>
        <end position="209"/>
    </location>
</feature>
<dbReference type="GO" id="GO:0022857">
    <property type="term" value="F:transmembrane transporter activity"/>
    <property type="evidence" value="ECO:0007669"/>
    <property type="project" value="InterPro"/>
</dbReference>
<sequence>MDTVYLLDLFKKLLGGLPLTLNLAVFALLGGFAIALLLNLLRTTRIGNAVAGTYIFFFRGTPLLVQLFMIYFGLAQFEFVRSSFLWPLLREPYWCGLIALMLNDAAYTAEILRGGLRAVPRGAQEAARVSGMSRLQILRRVTLPIAVRQALPAYSNEIISMLKSTALVSMISLMDVTGIAREAVAETWRAVEIFLCAGLIYLVLSLIITRATSWAERALSPWQFGARQ</sequence>
<evidence type="ECO:0000259" key="10">
    <source>
        <dbReference type="PROSITE" id="PS50928"/>
    </source>
</evidence>
<evidence type="ECO:0000256" key="4">
    <source>
        <dbReference type="ARBA" id="ARBA00022475"/>
    </source>
</evidence>
<dbReference type="EMBL" id="FWFN01000005">
    <property type="protein sequence ID" value="SLN54727.1"/>
    <property type="molecule type" value="Genomic_DNA"/>
</dbReference>
<feature type="transmembrane region" description="Helical" evidence="9">
    <location>
        <begin position="53"/>
        <end position="73"/>
    </location>
</feature>
<dbReference type="RefSeq" id="WP_085888703.1">
    <property type="nucleotide sequence ID" value="NZ_FWFN01000005.1"/>
</dbReference>
<dbReference type="InterPro" id="IPR035906">
    <property type="entry name" value="MetI-like_sf"/>
</dbReference>
<dbReference type="AlphaFoldDB" id="A0A1X6ZL53"/>
<reference evidence="11 12" key="1">
    <citation type="submission" date="2017-03" db="EMBL/GenBank/DDBJ databases">
        <authorList>
            <person name="Afonso C.L."/>
            <person name="Miller P.J."/>
            <person name="Scott M.A."/>
            <person name="Spackman E."/>
            <person name="Goraichik I."/>
            <person name="Dimitrov K.M."/>
            <person name="Suarez D.L."/>
            <person name="Swayne D.E."/>
        </authorList>
    </citation>
    <scope>NUCLEOTIDE SEQUENCE [LARGE SCALE GENOMIC DNA]</scope>
    <source>
        <strain evidence="11 12">CECT 7751</strain>
    </source>
</reference>
<keyword evidence="8 9" id="KW-0472">Membrane</keyword>
<feature type="transmembrane region" description="Helical" evidence="9">
    <location>
        <begin position="165"/>
        <end position="184"/>
    </location>
</feature>
<dbReference type="Gene3D" id="1.10.3720.10">
    <property type="entry name" value="MetI-like"/>
    <property type="match status" value="1"/>
</dbReference>
<name>A0A1X6ZL53_9RHOB</name>
<dbReference type="InterPro" id="IPR010065">
    <property type="entry name" value="AA_ABC_transptr_permease_3TM"/>
</dbReference>
<gene>
    <name evidence="11" type="primary">occM</name>
    <name evidence="11" type="ORF">PSM7751_02662</name>
</gene>
<evidence type="ECO:0000256" key="5">
    <source>
        <dbReference type="ARBA" id="ARBA00022519"/>
    </source>
</evidence>
<keyword evidence="3 9" id="KW-0813">Transport</keyword>
<dbReference type="GO" id="GO:0043190">
    <property type="term" value="C:ATP-binding cassette (ABC) transporter complex"/>
    <property type="evidence" value="ECO:0007669"/>
    <property type="project" value="InterPro"/>
</dbReference>
<dbReference type="SUPFAM" id="SSF161098">
    <property type="entry name" value="MetI-like"/>
    <property type="match status" value="1"/>
</dbReference>
<dbReference type="OrthoDB" id="9814550at2"/>
<keyword evidence="12" id="KW-1185">Reference proteome</keyword>
<protein>
    <submittedName>
        <fullName evidence="11">Octopine transport system permease protein OccM</fullName>
    </submittedName>
</protein>
<evidence type="ECO:0000313" key="12">
    <source>
        <dbReference type="Proteomes" id="UP000193963"/>
    </source>
</evidence>
<feature type="domain" description="ABC transmembrane type-1" evidence="10">
    <location>
        <begin position="17"/>
        <end position="212"/>
    </location>
</feature>
<evidence type="ECO:0000256" key="8">
    <source>
        <dbReference type="ARBA" id="ARBA00023136"/>
    </source>
</evidence>
<dbReference type="CDD" id="cd06261">
    <property type="entry name" value="TM_PBP2"/>
    <property type="match status" value="1"/>
</dbReference>
<evidence type="ECO:0000256" key="3">
    <source>
        <dbReference type="ARBA" id="ARBA00022448"/>
    </source>
</evidence>
<dbReference type="PANTHER" id="PTHR30614:SF10">
    <property type="entry name" value="ARGININE ABC TRANSPORTER PERMEASE PROTEIN ARTM"/>
    <property type="match status" value="1"/>
</dbReference>
<dbReference type="InterPro" id="IPR000515">
    <property type="entry name" value="MetI-like"/>
</dbReference>
<evidence type="ECO:0000256" key="6">
    <source>
        <dbReference type="ARBA" id="ARBA00022692"/>
    </source>
</evidence>
<dbReference type="Proteomes" id="UP000193963">
    <property type="component" value="Unassembled WGS sequence"/>
</dbReference>
<accession>A0A1X6ZL53</accession>
<organism evidence="11 12">
    <name type="scientific">Pseudooceanicola marinus</name>
    <dbReference type="NCBI Taxonomy" id="396013"/>
    <lineage>
        <taxon>Bacteria</taxon>
        <taxon>Pseudomonadati</taxon>
        <taxon>Pseudomonadota</taxon>
        <taxon>Alphaproteobacteria</taxon>
        <taxon>Rhodobacterales</taxon>
        <taxon>Paracoccaceae</taxon>
        <taxon>Pseudooceanicola</taxon>
    </lineage>
</organism>
<dbReference type="PANTHER" id="PTHR30614">
    <property type="entry name" value="MEMBRANE COMPONENT OF AMINO ACID ABC TRANSPORTER"/>
    <property type="match status" value="1"/>
</dbReference>
<evidence type="ECO:0000256" key="2">
    <source>
        <dbReference type="ARBA" id="ARBA00010072"/>
    </source>
</evidence>
<evidence type="ECO:0000313" key="11">
    <source>
        <dbReference type="EMBL" id="SLN54727.1"/>
    </source>
</evidence>
<keyword evidence="7 9" id="KW-1133">Transmembrane helix</keyword>
<keyword evidence="5" id="KW-0997">Cell inner membrane</keyword>
<feature type="transmembrane region" description="Helical" evidence="9">
    <location>
        <begin position="20"/>
        <end position="41"/>
    </location>
</feature>
<dbReference type="PROSITE" id="PS50928">
    <property type="entry name" value="ABC_TM1"/>
    <property type="match status" value="1"/>
</dbReference>
<keyword evidence="6 9" id="KW-0812">Transmembrane</keyword>
<dbReference type="Pfam" id="PF00528">
    <property type="entry name" value="BPD_transp_1"/>
    <property type="match status" value="1"/>
</dbReference>
<keyword evidence="4" id="KW-1003">Cell membrane</keyword>